<dbReference type="PANTHER" id="PTHR43224">
    <property type="entry name" value="AMIDINOTRANSFERASE"/>
    <property type="match status" value="1"/>
</dbReference>
<reference evidence="1 2" key="1">
    <citation type="journal article" date="2010" name="Proc. Natl. Acad. Sci. U.S.A.">
        <title>Enigmatic, ultrasmall, uncultivated Archaea.</title>
        <authorList>
            <person name="Baker B.J."/>
            <person name="Comolli L.R."/>
            <person name="Dick G.J."/>
            <person name="Hauser L.J."/>
            <person name="Hyatt D."/>
            <person name="Dill B.D."/>
            <person name="Land M.L."/>
            <person name="Verberkmoes N.C."/>
            <person name="Hettich R.L."/>
            <person name="Banfield J.F."/>
        </authorList>
    </citation>
    <scope>NUCLEOTIDE SEQUENCE [LARGE SCALE GENOMIC DNA]</scope>
</reference>
<dbReference type="NCBIfam" id="NF046062">
    <property type="entry name" value="citrull_CtlX"/>
    <property type="match status" value="1"/>
</dbReference>
<protein>
    <recommendedName>
        <fullName evidence="3">Amidinotransferase</fullName>
    </recommendedName>
</protein>
<gene>
    <name evidence="1" type="ORF">BJBARM4_0626</name>
</gene>
<evidence type="ECO:0008006" key="3">
    <source>
        <dbReference type="Google" id="ProtNLM"/>
    </source>
</evidence>
<name>D2EFU8_PARA4</name>
<dbReference type="InterPro" id="IPR014541">
    <property type="entry name" value="Amdntrnsf_FN0238"/>
</dbReference>
<sequence length="324" mass="37121">MEEKQLTSNIMMIRPHNFGFNEQTAETNKFQKKTNSLVSSHALNEFNNAVKTLRTNNMNILIFDDLIDVDTPDSVFPNNWISFHSDGTVIVYPMLAMNRRKERRPDVIQSLSTIYGFYCSKVIDLTLYENKNKFLEGTGSLVLDRTNKLAYACLSERTNEEVINKFCKEMGYTAIKFHAYDSTGFPIYHTNVMMALGEKFVMICLDSIKDKNEKEWVITSIKKSGKDIIPLSNDQILNFAGNALEVLDKDGNKKLILSKKAFNSLLKEQKDEIEKYCEIIKIDVSTIEECGGGSIRCMLAEIFLPQKKELTTNVKTSIKHYKLR</sequence>
<dbReference type="AlphaFoldDB" id="D2EFU8"/>
<evidence type="ECO:0000313" key="1">
    <source>
        <dbReference type="EMBL" id="EEZ92791.1"/>
    </source>
</evidence>
<dbReference type="Proteomes" id="UP000009375">
    <property type="component" value="Unassembled WGS sequence"/>
</dbReference>
<dbReference type="PANTHER" id="PTHR43224:SF1">
    <property type="entry name" value="AMIDINOTRANSFERASE"/>
    <property type="match status" value="1"/>
</dbReference>
<organism evidence="1 2">
    <name type="scientific">Candidatus Parvarchaeum acidiphilum ARMAN-4</name>
    <dbReference type="NCBI Taxonomy" id="662760"/>
    <lineage>
        <taxon>Archaea</taxon>
        <taxon>Candidatus Parvarchaeota</taxon>
        <taxon>Candidatus Parvarchaeum</taxon>
    </lineage>
</organism>
<accession>D2EFU8</accession>
<dbReference type="Gene3D" id="3.75.10.10">
    <property type="entry name" value="L-arginine/glycine Amidinotransferase, Chain A"/>
    <property type="match status" value="1"/>
</dbReference>
<dbReference type="SUPFAM" id="SSF55909">
    <property type="entry name" value="Pentein"/>
    <property type="match status" value="1"/>
</dbReference>
<dbReference type="Pfam" id="PF19420">
    <property type="entry name" value="DDAH_eukar"/>
    <property type="match status" value="1"/>
</dbReference>
<proteinExistence type="predicted"/>
<evidence type="ECO:0000313" key="2">
    <source>
        <dbReference type="Proteomes" id="UP000009375"/>
    </source>
</evidence>
<dbReference type="PIRSF" id="PIRSF028188">
    <property type="entry name" value="Amdntrnsf_FN0238"/>
    <property type="match status" value="1"/>
</dbReference>
<dbReference type="EMBL" id="GG730049">
    <property type="protein sequence ID" value="EEZ92791.1"/>
    <property type="molecule type" value="Genomic_DNA"/>
</dbReference>